<reference evidence="1" key="1">
    <citation type="journal article" date="2023" name="Int. J. Mol. Sci.">
        <title>Metagenomics Revealed a New Genus 'Candidatus Thiocaldithrix dubininis' gen. nov., sp. nov. and a New Species 'Candidatus Thiothrix putei' sp. nov. in the Family Thiotrichaceae, Some Members of Which Have Traits of Both Na+- and H+-Motive Energetics.</title>
        <authorList>
            <person name="Ravin N.V."/>
            <person name="Muntyan M.S."/>
            <person name="Smolyakov D.D."/>
            <person name="Rudenko T.S."/>
            <person name="Beletsky A.V."/>
            <person name="Mardanov A.V."/>
            <person name="Grabovich M.Y."/>
        </authorList>
    </citation>
    <scope>NUCLEOTIDE SEQUENCE</scope>
    <source>
        <strain evidence="1">GKL-02</strain>
    </source>
</reference>
<dbReference type="AlphaFoldDB" id="A0AA95HFR4"/>
<dbReference type="KEGG" id="tput:QJT81_03740"/>
<gene>
    <name evidence="1" type="ORF">QJT81_03740</name>
</gene>
<sequence>MGSSGVGKTLLIQHWLQYGAPNNDNVPIYHWRFSHEVEKFPFHGVFAVFIDHMLEWLEEPDFSHHDCLTKVNLLIKRLQHTKVLLILDNIPESMLDNASTINDGDSYICFDMFLKQLASVNAGLCLLITRSFANMQEWKHSAVYHLTLNNFSFKNGAALLHKSHLQNYIFSVNLPSSEGKKKCGLPFSAIIEASKQPLSPRYEFYRTRPDCTTLEFAAN</sequence>
<dbReference type="Proteomes" id="UP001301326">
    <property type="component" value="Chromosome"/>
</dbReference>
<evidence type="ECO:0000313" key="1">
    <source>
        <dbReference type="EMBL" id="WGZ95113.1"/>
    </source>
</evidence>
<dbReference type="SUPFAM" id="SSF52540">
    <property type="entry name" value="P-loop containing nucleoside triphosphate hydrolases"/>
    <property type="match status" value="1"/>
</dbReference>
<dbReference type="EMBL" id="CP124756">
    <property type="protein sequence ID" value="WGZ95113.1"/>
    <property type="molecule type" value="Genomic_DNA"/>
</dbReference>
<accession>A0AA95HFR4</accession>
<name>A0AA95HFR4_9GAMM</name>
<organism evidence="1">
    <name type="scientific">Candidatus Thiothrix putei</name>
    <dbReference type="NCBI Taxonomy" id="3080811"/>
    <lineage>
        <taxon>Bacteria</taxon>
        <taxon>Pseudomonadati</taxon>
        <taxon>Pseudomonadota</taxon>
        <taxon>Gammaproteobacteria</taxon>
        <taxon>Thiotrichales</taxon>
        <taxon>Thiotrichaceae</taxon>
        <taxon>Thiothrix</taxon>
    </lineage>
</organism>
<proteinExistence type="predicted"/>
<protein>
    <submittedName>
        <fullName evidence="1">Uncharacterized protein</fullName>
    </submittedName>
</protein>
<reference evidence="1" key="2">
    <citation type="submission" date="2023-04" db="EMBL/GenBank/DDBJ databases">
        <authorList>
            <person name="Beletskiy A.V."/>
            <person name="Mardanov A.V."/>
            <person name="Ravin N.V."/>
        </authorList>
    </citation>
    <scope>NUCLEOTIDE SEQUENCE</scope>
    <source>
        <strain evidence="1">GKL-02</strain>
    </source>
</reference>
<dbReference type="InterPro" id="IPR027417">
    <property type="entry name" value="P-loop_NTPase"/>
</dbReference>